<dbReference type="GO" id="GO:0016746">
    <property type="term" value="F:acyltransferase activity"/>
    <property type="evidence" value="ECO:0007669"/>
    <property type="project" value="UniProtKB-KW"/>
</dbReference>
<dbReference type="Proteomes" id="UP001594351">
    <property type="component" value="Unassembled WGS sequence"/>
</dbReference>
<gene>
    <name evidence="2" type="ORF">ACFL27_25290</name>
</gene>
<sequence length="152" mass="17235">MDPRKYAVMTYLQDGSMVHIRAIRATDKLQLREGFHKLSLNTIYFRFHQAKQDLSARELTYFTEIDFINHVALVVTITVAETEIILAVGRYIVTASNSECKSAEVALIVSDDHQDRGIGTILFQHLVTIARAGGITLFQAEVLAINHRMFRI</sequence>
<keyword evidence="2" id="KW-0808">Transferase</keyword>
<dbReference type="Pfam" id="PF00583">
    <property type="entry name" value="Acetyltransf_1"/>
    <property type="match status" value="1"/>
</dbReference>
<dbReference type="InterPro" id="IPR016181">
    <property type="entry name" value="Acyl_CoA_acyltransferase"/>
</dbReference>
<feature type="non-terminal residue" evidence="2">
    <location>
        <position position="152"/>
    </location>
</feature>
<comment type="caution">
    <text evidence="2">The sequence shown here is derived from an EMBL/GenBank/DDBJ whole genome shotgun (WGS) entry which is preliminary data.</text>
</comment>
<proteinExistence type="predicted"/>
<dbReference type="InterPro" id="IPR000182">
    <property type="entry name" value="GNAT_dom"/>
</dbReference>
<accession>A0ABV6Z516</accession>
<evidence type="ECO:0000313" key="2">
    <source>
        <dbReference type="EMBL" id="MFC1853519.1"/>
    </source>
</evidence>
<keyword evidence="2" id="KW-0012">Acyltransferase</keyword>
<feature type="domain" description="N-acetyltransferase" evidence="1">
    <location>
        <begin position="18"/>
        <end position="152"/>
    </location>
</feature>
<name>A0ABV6Z516_UNCC1</name>
<evidence type="ECO:0000313" key="3">
    <source>
        <dbReference type="Proteomes" id="UP001594351"/>
    </source>
</evidence>
<evidence type="ECO:0000259" key="1">
    <source>
        <dbReference type="PROSITE" id="PS51186"/>
    </source>
</evidence>
<dbReference type="PROSITE" id="PS51186">
    <property type="entry name" value="GNAT"/>
    <property type="match status" value="1"/>
</dbReference>
<dbReference type="EC" id="2.3.-.-" evidence="2"/>
<dbReference type="Gene3D" id="3.40.630.30">
    <property type="match status" value="1"/>
</dbReference>
<protein>
    <submittedName>
        <fullName evidence="2">GNAT family N-acetyltransferase</fullName>
        <ecNumber evidence="2">2.3.-.-</ecNumber>
    </submittedName>
</protein>
<organism evidence="2 3">
    <name type="scientific">candidate division CSSED10-310 bacterium</name>
    <dbReference type="NCBI Taxonomy" id="2855610"/>
    <lineage>
        <taxon>Bacteria</taxon>
        <taxon>Bacteria division CSSED10-310</taxon>
    </lineage>
</organism>
<keyword evidence="3" id="KW-1185">Reference proteome</keyword>
<dbReference type="EMBL" id="JBHPBY010000520">
    <property type="protein sequence ID" value="MFC1853519.1"/>
    <property type="molecule type" value="Genomic_DNA"/>
</dbReference>
<reference evidence="2 3" key="1">
    <citation type="submission" date="2024-09" db="EMBL/GenBank/DDBJ databases">
        <title>Laminarin stimulates single cell rates of sulfate reduction while oxygen inhibits transcriptomic activity in coastal marine sediment.</title>
        <authorList>
            <person name="Lindsay M."/>
            <person name="Orcutt B."/>
            <person name="Emerson D."/>
            <person name="Stepanauskas R."/>
            <person name="D'Angelo T."/>
        </authorList>
    </citation>
    <scope>NUCLEOTIDE SEQUENCE [LARGE SCALE GENOMIC DNA]</scope>
    <source>
        <strain evidence="2">SAG AM-311-K15</strain>
    </source>
</reference>
<dbReference type="SUPFAM" id="SSF55729">
    <property type="entry name" value="Acyl-CoA N-acyltransferases (Nat)"/>
    <property type="match status" value="1"/>
</dbReference>
<dbReference type="CDD" id="cd04301">
    <property type="entry name" value="NAT_SF"/>
    <property type="match status" value="1"/>
</dbReference>